<evidence type="ECO:0000256" key="1">
    <source>
        <dbReference type="ARBA" id="ARBA00011738"/>
    </source>
</evidence>
<reference evidence="6 7" key="1">
    <citation type="submission" date="2018-09" db="EMBL/GenBank/DDBJ databases">
        <title>Phylogeny of the Shewanellaceae, and recommendation for two new genera, Pseudoshewanella and Parashewanella.</title>
        <authorList>
            <person name="Wang G."/>
        </authorList>
    </citation>
    <scope>NUCLEOTIDE SEQUENCE [LARGE SCALE GENOMIC DNA]</scope>
    <source>
        <strain evidence="6 7">C51</strain>
    </source>
</reference>
<dbReference type="OrthoDB" id="9808738at2"/>
<sequence length="110" mass="12097">MFGKGGMGNLMKQAQMMQDKMAKMQEEIARMEMTGEAGAGLVKVTMTGNHNVRKVEIDPSLLEDDDKEMLEDLIAAACNDAARRVEENQKAKMAEVTGGMQMPPGMKMPF</sequence>
<comment type="similarity">
    <text evidence="4">Belongs to the YbaB/EbfC family.</text>
</comment>
<proteinExistence type="inferred from homology"/>
<evidence type="ECO:0000313" key="7">
    <source>
        <dbReference type="Proteomes" id="UP000281474"/>
    </source>
</evidence>
<dbReference type="AlphaFoldDB" id="A0A3L8Q034"/>
<dbReference type="PIRSF" id="PIRSF004555">
    <property type="entry name" value="UCP004555"/>
    <property type="match status" value="1"/>
</dbReference>
<evidence type="ECO:0000313" key="6">
    <source>
        <dbReference type="EMBL" id="RLV61027.1"/>
    </source>
</evidence>
<name>A0A3L8Q034_9GAMM</name>
<dbReference type="InterPro" id="IPR036894">
    <property type="entry name" value="YbaB-like_sf"/>
</dbReference>
<accession>A0A3L8Q034</accession>
<dbReference type="SUPFAM" id="SSF82607">
    <property type="entry name" value="YbaB-like"/>
    <property type="match status" value="1"/>
</dbReference>
<comment type="subcellular location">
    <subcellularLocation>
        <location evidence="4">Cytoplasm</location>
        <location evidence="4">Nucleoid</location>
    </subcellularLocation>
</comment>
<dbReference type="Gene3D" id="3.30.1310.10">
    <property type="entry name" value="Nucleoid-associated protein YbaB-like domain"/>
    <property type="match status" value="1"/>
</dbReference>
<dbReference type="GO" id="GO:0043590">
    <property type="term" value="C:bacterial nucleoid"/>
    <property type="evidence" value="ECO:0007669"/>
    <property type="project" value="UniProtKB-UniRule"/>
</dbReference>
<dbReference type="RefSeq" id="WP_121837727.1">
    <property type="nucleotide sequence ID" value="NZ_ML014758.1"/>
</dbReference>
<dbReference type="EMBL" id="QZEI01000009">
    <property type="protein sequence ID" value="RLV61027.1"/>
    <property type="molecule type" value="Genomic_DNA"/>
</dbReference>
<dbReference type="GO" id="GO:0003677">
    <property type="term" value="F:DNA binding"/>
    <property type="evidence" value="ECO:0007669"/>
    <property type="project" value="UniProtKB-UniRule"/>
</dbReference>
<dbReference type="PANTHER" id="PTHR33449">
    <property type="entry name" value="NUCLEOID-ASSOCIATED PROTEIN YBAB"/>
    <property type="match status" value="1"/>
</dbReference>
<evidence type="ECO:0000256" key="4">
    <source>
        <dbReference type="HAMAP-Rule" id="MF_00274"/>
    </source>
</evidence>
<dbReference type="HAMAP" id="MF_00274">
    <property type="entry name" value="DNA_YbaB_EbfC"/>
    <property type="match status" value="1"/>
</dbReference>
<gene>
    <name evidence="6" type="ORF">D5018_04085</name>
</gene>
<protein>
    <recommendedName>
        <fullName evidence="4">Nucleoid-associated protein D5018_04085</fullName>
    </recommendedName>
</protein>
<dbReference type="Proteomes" id="UP000281474">
    <property type="component" value="Unassembled WGS sequence"/>
</dbReference>
<comment type="function">
    <text evidence="4">Binds to DNA and alters its conformation. May be involved in regulation of gene expression, nucleoid organization and DNA protection.</text>
</comment>
<comment type="caution">
    <text evidence="6">The sequence shown here is derived from an EMBL/GenBank/DDBJ whole genome shotgun (WGS) entry which is preliminary data.</text>
</comment>
<organism evidence="6 7">
    <name type="scientific">Parashewanella curva</name>
    <dbReference type="NCBI Taxonomy" id="2338552"/>
    <lineage>
        <taxon>Bacteria</taxon>
        <taxon>Pseudomonadati</taxon>
        <taxon>Pseudomonadota</taxon>
        <taxon>Gammaproteobacteria</taxon>
        <taxon>Alteromonadales</taxon>
        <taxon>Shewanellaceae</taxon>
        <taxon>Parashewanella</taxon>
    </lineage>
</organism>
<dbReference type="GO" id="GO:0005829">
    <property type="term" value="C:cytosol"/>
    <property type="evidence" value="ECO:0007669"/>
    <property type="project" value="TreeGrafter"/>
</dbReference>
<evidence type="ECO:0000256" key="3">
    <source>
        <dbReference type="ARBA" id="ARBA00023125"/>
    </source>
</evidence>
<keyword evidence="7" id="KW-1185">Reference proteome</keyword>
<keyword evidence="2 4" id="KW-0963">Cytoplasm</keyword>
<dbReference type="InterPro" id="IPR004401">
    <property type="entry name" value="YbaB/EbfC"/>
</dbReference>
<dbReference type="NCBIfam" id="TIGR00103">
    <property type="entry name" value="DNA_YbaB_EbfC"/>
    <property type="match status" value="1"/>
</dbReference>
<keyword evidence="3 4" id="KW-0238">DNA-binding</keyword>
<keyword evidence="5" id="KW-0175">Coiled coil</keyword>
<dbReference type="FunFam" id="3.30.1310.10:FF:000001">
    <property type="entry name" value="Nucleoid-associated protein YbaB"/>
    <property type="match status" value="1"/>
</dbReference>
<evidence type="ECO:0000256" key="2">
    <source>
        <dbReference type="ARBA" id="ARBA00022490"/>
    </source>
</evidence>
<comment type="subunit">
    <text evidence="1 4">Homodimer.</text>
</comment>
<dbReference type="Pfam" id="PF02575">
    <property type="entry name" value="YbaB_DNA_bd"/>
    <property type="match status" value="1"/>
</dbReference>
<evidence type="ECO:0000256" key="5">
    <source>
        <dbReference type="SAM" id="Coils"/>
    </source>
</evidence>
<feature type="coiled-coil region" evidence="5">
    <location>
        <begin position="7"/>
        <end position="34"/>
    </location>
</feature>
<dbReference type="PANTHER" id="PTHR33449:SF1">
    <property type="entry name" value="NUCLEOID-ASSOCIATED PROTEIN YBAB"/>
    <property type="match status" value="1"/>
</dbReference>